<evidence type="ECO:0000313" key="1">
    <source>
        <dbReference type="EMBL" id="BBL63020.1"/>
    </source>
</evidence>
<proteinExistence type="predicted"/>
<sequence>MKLDKKTIIKQINLIRREIGHDNVKINIKKLIYDKKYDELWIITPDRPDKSSIIGKGGWVVGKLREKMKINKIHVESYSDYLIKEYRMKLSLQKLDSFIKEQENEKSNQSFLAPIENLKSILEAKIENIYNFDFTEYFNNHDYEFSKNENNAIVALSGGVDSSFSLVIAKKLGFNPIAVTIDPGTIILPKQFKDNIKKLCKEISVKHKYIPMDYTEIIQDSLSGNLHPCGRCSKETASALFNYGKDNNINLVIFGDMLSTGSQCITKYKINKTINNKFNKDNENNEDNNEVNENNKEINENNNKINENNNKRTNKNNENNNFDEDDLDMFRLNLPATLSVGKEEIKKNILKYNLEQIKGFGCPLLYESHKKYPYFKKFSIQRILRETRSGALEPGEALDLIWSFYRTEK</sequence>
<organism evidence="1 2">
    <name type="scientific">Methanobrevibacter arboriphilus</name>
    <dbReference type="NCBI Taxonomy" id="39441"/>
    <lineage>
        <taxon>Archaea</taxon>
        <taxon>Methanobacteriati</taxon>
        <taxon>Methanobacteriota</taxon>
        <taxon>Methanomada group</taxon>
        <taxon>Methanobacteria</taxon>
        <taxon>Methanobacteriales</taxon>
        <taxon>Methanobacteriaceae</taxon>
        <taxon>Methanobrevibacter</taxon>
    </lineage>
</organism>
<dbReference type="Proteomes" id="UP000825015">
    <property type="component" value="Chromosome"/>
</dbReference>
<keyword evidence="2" id="KW-1185">Reference proteome</keyword>
<reference evidence="1" key="1">
    <citation type="submission" date="2019-06" db="EMBL/GenBank/DDBJ databases">
        <title>Complete genome sequence of Methanobrevibacter arboriphilus strain SA.</title>
        <authorList>
            <person name="Asakawa S."/>
        </authorList>
    </citation>
    <scope>NUCLEOTIDE SEQUENCE</scope>
    <source>
        <strain evidence="1">SA</strain>
    </source>
</reference>
<dbReference type="EMBL" id="AP019779">
    <property type="protein sequence ID" value="BBL63020.1"/>
    <property type="molecule type" value="Genomic_DNA"/>
</dbReference>
<gene>
    <name evidence="1" type="ORF">MarbSA_20600</name>
</gene>
<protein>
    <submittedName>
        <fullName evidence="1">Uncharacterized protein</fullName>
    </submittedName>
</protein>
<evidence type="ECO:0000313" key="2">
    <source>
        <dbReference type="Proteomes" id="UP000825015"/>
    </source>
</evidence>
<accession>A0ACA8R5Q4</accession>
<name>A0ACA8R5Q4_METAZ</name>